<evidence type="ECO:0000256" key="1">
    <source>
        <dbReference type="ARBA" id="ARBA00006754"/>
    </source>
</evidence>
<accession>A0A644XSD1</accession>
<dbReference type="EMBL" id="VSSQ01003121">
    <property type="protein sequence ID" value="MPM19152.1"/>
    <property type="molecule type" value="Genomic_DNA"/>
</dbReference>
<dbReference type="Pfam" id="PF13556">
    <property type="entry name" value="HTH_30"/>
    <property type="match status" value="1"/>
</dbReference>
<proteinExistence type="inferred from homology"/>
<organism evidence="4">
    <name type="scientific">bioreactor metagenome</name>
    <dbReference type="NCBI Taxonomy" id="1076179"/>
    <lineage>
        <taxon>unclassified sequences</taxon>
        <taxon>metagenomes</taxon>
        <taxon>ecological metagenomes</taxon>
    </lineage>
</organism>
<feature type="domain" description="PucR C-terminal helix-turn-helix" evidence="2">
    <location>
        <begin position="428"/>
        <end position="474"/>
    </location>
</feature>
<name>A0A644XSD1_9ZZZZ</name>
<dbReference type="InterPro" id="IPR041522">
    <property type="entry name" value="CdaR_GGDEF"/>
</dbReference>
<evidence type="ECO:0000259" key="2">
    <source>
        <dbReference type="Pfam" id="PF13556"/>
    </source>
</evidence>
<dbReference type="Pfam" id="PF17853">
    <property type="entry name" value="GGDEF_2"/>
    <property type="match status" value="1"/>
</dbReference>
<evidence type="ECO:0008006" key="5">
    <source>
        <dbReference type="Google" id="ProtNLM"/>
    </source>
</evidence>
<feature type="domain" description="CdaR GGDEF-like" evidence="3">
    <location>
        <begin position="268"/>
        <end position="376"/>
    </location>
</feature>
<dbReference type="AlphaFoldDB" id="A0A644XSD1"/>
<comment type="similarity">
    <text evidence="1">Belongs to the CdaR family.</text>
</comment>
<dbReference type="InterPro" id="IPR051448">
    <property type="entry name" value="CdaR-like_regulators"/>
</dbReference>
<dbReference type="PANTHER" id="PTHR33744">
    <property type="entry name" value="CARBOHYDRATE DIACID REGULATOR"/>
    <property type="match status" value="1"/>
</dbReference>
<evidence type="ECO:0000259" key="3">
    <source>
        <dbReference type="Pfam" id="PF17853"/>
    </source>
</evidence>
<comment type="caution">
    <text evidence="4">The sequence shown here is derived from an EMBL/GenBank/DDBJ whole genome shotgun (WGS) entry which is preliminary data.</text>
</comment>
<gene>
    <name evidence="4" type="ORF">SDC9_65570</name>
</gene>
<dbReference type="InterPro" id="IPR025736">
    <property type="entry name" value="PucR_C-HTH_dom"/>
</dbReference>
<evidence type="ECO:0000313" key="4">
    <source>
        <dbReference type="EMBL" id="MPM19152.1"/>
    </source>
</evidence>
<sequence length="491" mass="55898">MIQKEFIASELKYRYPQMTEQIRDPRQPVKRPLFFEDGMQKPGSRIFLCKPEQMEKISAHDGENALFLCAGQPNCSALDYCAFPADTDLTAMFNFVQRLFDRLDEWSQRLKEIAESGSDCSEVLEAAAGMLQNPVWLCDERWHVVARAERFFPEDGLEAFRTSYTMLEEKANRLPEGTTIRLAQPKETELLGVQLQAGGARFTLLCAARERAFYASDETVFSYLTGYVKLMLSERKTSVRALRPNREFDVLERNLRGLFQQTLLLETAEESMHRFGWTKDADYLVFAAEPESGDLRENLAYAVCDSMEKAIPNCCAFPLSPVITAVVRVSGETLPEVLKVVQSFAGENGLRFGASEPLAGFMHFTQRLVQARFCLDTCKEKEIRVAQFADAADAFILRGAIESLPAELVCMRAVRAMAESDREHDTNYLETAERYIKNKFNAVKTAGELFIHRSTFLYRLERMKTQFGLDLDAEQPSLLWLLLSIQLMSRS</sequence>
<protein>
    <recommendedName>
        <fullName evidence="5">PucR C-terminal helix-turn-helix domain-containing protein</fullName>
    </recommendedName>
</protein>
<reference evidence="4" key="1">
    <citation type="submission" date="2019-08" db="EMBL/GenBank/DDBJ databases">
        <authorList>
            <person name="Kucharzyk K."/>
            <person name="Murdoch R.W."/>
            <person name="Higgins S."/>
            <person name="Loffler F."/>
        </authorList>
    </citation>
    <scope>NUCLEOTIDE SEQUENCE</scope>
</reference>
<dbReference type="InterPro" id="IPR042070">
    <property type="entry name" value="PucR_C-HTH_sf"/>
</dbReference>
<dbReference type="Gene3D" id="1.10.10.2840">
    <property type="entry name" value="PucR C-terminal helix-turn-helix domain"/>
    <property type="match status" value="1"/>
</dbReference>
<dbReference type="PANTHER" id="PTHR33744:SF7">
    <property type="entry name" value="PUCR FAMILY TRANSCRIPTIONAL REGULATOR"/>
    <property type="match status" value="1"/>
</dbReference>